<dbReference type="NCBIfam" id="NF003950">
    <property type="entry name" value="PRK05450.1-3"/>
    <property type="match status" value="1"/>
</dbReference>
<dbReference type="GO" id="GO:0016020">
    <property type="term" value="C:membrane"/>
    <property type="evidence" value="ECO:0007669"/>
    <property type="project" value="UniProtKB-SubCell"/>
</dbReference>
<dbReference type="SUPFAM" id="SSF53448">
    <property type="entry name" value="Nucleotide-diphospho-sugar transferases"/>
    <property type="match status" value="1"/>
</dbReference>
<dbReference type="HAMAP" id="MF_00057">
    <property type="entry name" value="KdsB"/>
    <property type="match status" value="1"/>
</dbReference>
<dbReference type="EC" id="2.7.7.38" evidence="5"/>
<keyword evidence="3 5" id="KW-0548">Nucleotidyltransferase</keyword>
<evidence type="ECO:0000256" key="2">
    <source>
        <dbReference type="ARBA" id="ARBA00022679"/>
    </source>
</evidence>
<evidence type="ECO:0000313" key="7">
    <source>
        <dbReference type="Proteomes" id="UP000178526"/>
    </source>
</evidence>
<evidence type="ECO:0000313" key="6">
    <source>
        <dbReference type="EMBL" id="OGL39895.1"/>
    </source>
</evidence>
<dbReference type="PANTHER" id="PTHR42866">
    <property type="entry name" value="3-DEOXY-MANNO-OCTULOSONATE CYTIDYLYLTRANSFERASE"/>
    <property type="match status" value="1"/>
</dbReference>
<comment type="subcellular location">
    <subcellularLocation>
        <location evidence="5">Cytoplasm</location>
    </subcellularLocation>
    <subcellularLocation>
        <location evidence="1">Membrane</location>
    </subcellularLocation>
</comment>
<dbReference type="InterPro" id="IPR004528">
    <property type="entry name" value="KdsB"/>
</dbReference>
<gene>
    <name evidence="5" type="primary">kdsB</name>
    <name evidence="6" type="ORF">A2042_06825</name>
</gene>
<organism evidence="6 7">
    <name type="scientific">Candidatus Schekmanbacteria bacterium GWA2_38_11</name>
    <dbReference type="NCBI Taxonomy" id="1817876"/>
    <lineage>
        <taxon>Bacteria</taxon>
        <taxon>Candidatus Schekmaniibacteriota</taxon>
    </lineage>
</organism>
<dbReference type="PANTHER" id="PTHR42866:SF2">
    <property type="entry name" value="3-DEOXY-MANNO-OCTULOSONATE CYTIDYLYLTRANSFERASE, MITOCHONDRIAL"/>
    <property type="match status" value="1"/>
</dbReference>
<dbReference type="AlphaFoldDB" id="A0A1F7REA5"/>
<accession>A0A1F7REA5</accession>
<dbReference type="NCBIfam" id="NF003952">
    <property type="entry name" value="PRK05450.1-5"/>
    <property type="match status" value="1"/>
</dbReference>
<dbReference type="EMBL" id="MGDB01000110">
    <property type="protein sequence ID" value="OGL39895.1"/>
    <property type="molecule type" value="Genomic_DNA"/>
</dbReference>
<dbReference type="Gene3D" id="3.90.550.10">
    <property type="entry name" value="Spore Coat Polysaccharide Biosynthesis Protein SpsA, Chain A"/>
    <property type="match status" value="1"/>
</dbReference>
<dbReference type="Pfam" id="PF02348">
    <property type="entry name" value="CTP_transf_3"/>
    <property type="match status" value="1"/>
</dbReference>
<dbReference type="FunFam" id="3.90.550.10:FF:000011">
    <property type="entry name" value="3-deoxy-manno-octulosonate cytidylyltransferase"/>
    <property type="match status" value="1"/>
</dbReference>
<protein>
    <recommendedName>
        <fullName evidence="5">3-deoxy-manno-octulosonate cytidylyltransferase</fullName>
        <ecNumber evidence="5">2.7.7.38</ecNumber>
    </recommendedName>
    <alternativeName>
        <fullName evidence="5">CMP-2-keto-3-deoxyoctulosonic acid synthase</fullName>
        <shortName evidence="5">CKS</shortName>
        <shortName evidence="5">CMP-KDO synthase</shortName>
    </alternativeName>
</protein>
<comment type="function">
    <text evidence="5">Activates KDO (a required 8-carbon sugar) for incorporation into bacterial lipopolysaccharide in Gram-negative bacteria.</text>
</comment>
<dbReference type="GO" id="GO:0005829">
    <property type="term" value="C:cytosol"/>
    <property type="evidence" value="ECO:0007669"/>
    <property type="project" value="TreeGrafter"/>
</dbReference>
<comment type="catalytic activity">
    <reaction evidence="5">
        <text>3-deoxy-alpha-D-manno-oct-2-ulosonate + CTP = CMP-3-deoxy-beta-D-manno-octulosonate + diphosphate</text>
        <dbReference type="Rhea" id="RHEA:23448"/>
        <dbReference type="ChEBI" id="CHEBI:33019"/>
        <dbReference type="ChEBI" id="CHEBI:37563"/>
        <dbReference type="ChEBI" id="CHEBI:85986"/>
        <dbReference type="ChEBI" id="CHEBI:85987"/>
        <dbReference type="EC" id="2.7.7.38"/>
    </reaction>
</comment>
<dbReference type="Proteomes" id="UP000178526">
    <property type="component" value="Unassembled WGS sequence"/>
</dbReference>
<proteinExistence type="inferred from homology"/>
<dbReference type="GO" id="GO:0033468">
    <property type="term" value="P:CMP-keto-3-deoxy-D-manno-octulosonic acid biosynthetic process"/>
    <property type="evidence" value="ECO:0007669"/>
    <property type="project" value="UniProtKB-UniRule"/>
</dbReference>
<name>A0A1F7REA5_9BACT</name>
<comment type="pathway">
    <text evidence="5">Nucleotide-sugar biosynthesis; CMP-3-deoxy-D-manno-octulosonate biosynthesis; CMP-3-deoxy-D-manno-octulosonate from 3-deoxy-D-manno-octulosonate and CTP: step 1/1.</text>
</comment>
<dbReference type="InterPro" id="IPR003329">
    <property type="entry name" value="Cytidylyl_trans"/>
</dbReference>
<dbReference type="NCBIfam" id="NF009905">
    <property type="entry name" value="PRK13368.1"/>
    <property type="match status" value="1"/>
</dbReference>
<keyword evidence="2 5" id="KW-0808">Transferase</keyword>
<evidence type="ECO:0000256" key="1">
    <source>
        <dbReference type="ARBA" id="ARBA00004370"/>
    </source>
</evidence>
<keyword evidence="4 5" id="KW-0448">Lipopolysaccharide biosynthesis</keyword>
<evidence type="ECO:0000256" key="5">
    <source>
        <dbReference type="HAMAP-Rule" id="MF_00057"/>
    </source>
</evidence>
<dbReference type="NCBIfam" id="TIGR00466">
    <property type="entry name" value="kdsB"/>
    <property type="match status" value="1"/>
</dbReference>
<evidence type="ECO:0000256" key="3">
    <source>
        <dbReference type="ARBA" id="ARBA00022695"/>
    </source>
</evidence>
<keyword evidence="5" id="KW-0963">Cytoplasm</keyword>
<sequence length="245" mass="28043">MKSSVIIPVRYESTRFQGKPLAKIKGKTMIQHVYERASKSREADKIIVATDDERIYKEVKNFGGEVKMTSKAHASGTDRVAEVAKDLECNFIVNLQGDEPLIDPSLIDDSLSFLKGNKEIKVCTFKKHISDHDQIHDPNVVKVVVDGNGFAIYFSRFPIPFPKGEKEEKISYYKHIGLYTFEREFLLEFSNLPPSPLEKAEGLEQLRILENGYKIKVLDTEYDPISVDIPDDIKRVEEAMNLRYK</sequence>
<comment type="similarity">
    <text evidence="5">Belongs to the KdsB family.</text>
</comment>
<evidence type="ECO:0000256" key="4">
    <source>
        <dbReference type="ARBA" id="ARBA00022985"/>
    </source>
</evidence>
<dbReference type="GO" id="GO:0008690">
    <property type="term" value="F:3-deoxy-manno-octulosonate cytidylyltransferase activity"/>
    <property type="evidence" value="ECO:0007669"/>
    <property type="project" value="UniProtKB-UniRule"/>
</dbReference>
<comment type="caution">
    <text evidence="6">The sequence shown here is derived from an EMBL/GenBank/DDBJ whole genome shotgun (WGS) entry which is preliminary data.</text>
</comment>
<dbReference type="CDD" id="cd02517">
    <property type="entry name" value="CMP-KDO-Synthetase"/>
    <property type="match status" value="1"/>
</dbReference>
<dbReference type="GO" id="GO:0009103">
    <property type="term" value="P:lipopolysaccharide biosynthetic process"/>
    <property type="evidence" value="ECO:0007669"/>
    <property type="project" value="UniProtKB-UniRule"/>
</dbReference>
<dbReference type="InterPro" id="IPR029044">
    <property type="entry name" value="Nucleotide-diphossugar_trans"/>
</dbReference>
<dbReference type="UniPathway" id="UPA00358">
    <property type="reaction ID" value="UER00476"/>
</dbReference>
<reference evidence="6 7" key="1">
    <citation type="journal article" date="2016" name="Nat. Commun.">
        <title>Thousands of microbial genomes shed light on interconnected biogeochemical processes in an aquifer system.</title>
        <authorList>
            <person name="Anantharaman K."/>
            <person name="Brown C.T."/>
            <person name="Hug L.A."/>
            <person name="Sharon I."/>
            <person name="Castelle C.J."/>
            <person name="Probst A.J."/>
            <person name="Thomas B.C."/>
            <person name="Singh A."/>
            <person name="Wilkins M.J."/>
            <person name="Karaoz U."/>
            <person name="Brodie E.L."/>
            <person name="Williams K.H."/>
            <person name="Hubbard S.S."/>
            <person name="Banfield J.F."/>
        </authorList>
    </citation>
    <scope>NUCLEOTIDE SEQUENCE [LARGE SCALE GENOMIC DNA]</scope>
</reference>